<feature type="compositionally biased region" description="Polar residues" evidence="2">
    <location>
        <begin position="137"/>
        <end position="149"/>
    </location>
</feature>
<feature type="coiled-coil region" evidence="1">
    <location>
        <begin position="3"/>
        <end position="30"/>
    </location>
</feature>
<evidence type="ECO:0000313" key="4">
    <source>
        <dbReference type="Proteomes" id="UP000287651"/>
    </source>
</evidence>
<comment type="caution">
    <text evidence="3">The sequence shown here is derived from an EMBL/GenBank/DDBJ whole genome shotgun (WGS) entry which is preliminary data.</text>
</comment>
<organism evidence="3 4">
    <name type="scientific">Ensete ventricosum</name>
    <name type="common">Abyssinian banana</name>
    <name type="synonym">Musa ensete</name>
    <dbReference type="NCBI Taxonomy" id="4639"/>
    <lineage>
        <taxon>Eukaryota</taxon>
        <taxon>Viridiplantae</taxon>
        <taxon>Streptophyta</taxon>
        <taxon>Embryophyta</taxon>
        <taxon>Tracheophyta</taxon>
        <taxon>Spermatophyta</taxon>
        <taxon>Magnoliopsida</taxon>
        <taxon>Liliopsida</taxon>
        <taxon>Zingiberales</taxon>
        <taxon>Musaceae</taxon>
        <taxon>Ensete</taxon>
    </lineage>
</organism>
<feature type="region of interest" description="Disordered" evidence="2">
    <location>
        <begin position="331"/>
        <end position="491"/>
    </location>
</feature>
<evidence type="ECO:0000256" key="1">
    <source>
        <dbReference type="SAM" id="Coils"/>
    </source>
</evidence>
<dbReference type="Proteomes" id="UP000287651">
    <property type="component" value="Unassembled WGS sequence"/>
</dbReference>
<feature type="region of interest" description="Disordered" evidence="2">
    <location>
        <begin position="137"/>
        <end position="171"/>
    </location>
</feature>
<evidence type="ECO:0000313" key="3">
    <source>
        <dbReference type="EMBL" id="RRT70841.1"/>
    </source>
</evidence>
<evidence type="ECO:0000256" key="2">
    <source>
        <dbReference type="SAM" id="MobiDB-lite"/>
    </source>
</evidence>
<feature type="compositionally biased region" description="Basic and acidic residues" evidence="2">
    <location>
        <begin position="160"/>
        <end position="171"/>
    </location>
</feature>
<feature type="compositionally biased region" description="Basic and acidic residues" evidence="2">
    <location>
        <begin position="413"/>
        <end position="491"/>
    </location>
</feature>
<dbReference type="EMBL" id="AMZH03003887">
    <property type="protein sequence ID" value="RRT70841.1"/>
    <property type="molecule type" value="Genomic_DNA"/>
</dbReference>
<sequence>MQIIDEKSLIKKYQNEIRCLKQELEQLKRGIVTVVPQKDSGENDIFLLKQKVGHHRILLHPMYAQLVSEVEELKWKVSELSEEKSQLEARNQKLVEESAYAKGLASAAGVELKALSEEVTKLMNHNERLAAELASMKNSAQRRVSNGPKNTRRDSHIKRHEPTVKKDVTASHERELQAALIEKEQREAELQKKVEESKQREAFLENELANMWILVAKRERSYSPLPPKEGRIRTSADQHRKDAGRGSERDSTRNRSSRAHDSQKHSERHPYGNSQDYRRHDDYSRHNRHADEDIRNYQRSSRSGRELRNDSRSDYTKGERISDRYRDNWRNVDHHSKDKGEISEHKNRNKGREPDTGGNKIDLTRDHDKISEQDQQKDREPRNYKKDYRRSPGSHKNDQAASHEEYMGFGKDATQERDTGAPQRRENEKGTKKDVGGHEDLVLKRKHIEREVEKPIQKHSREREEFQTEKKGFASHGERDGGNENNSDKASDLIDKKNSAELKVGHSEHVNRNLVGFGGAGFLSTDQKKKLLWGNKKNNSTEEVIIPVILDATPIVHIGVLSPHISFHCQILHTVLQSMGLASVSRSGSPRKVQEAHGN</sequence>
<feature type="compositionally biased region" description="Basic and acidic residues" evidence="2">
    <location>
        <begin position="362"/>
        <end position="406"/>
    </location>
</feature>
<dbReference type="AlphaFoldDB" id="A0A427A3R4"/>
<keyword evidence="1" id="KW-0175">Coiled coil</keyword>
<feature type="compositionally biased region" description="Basic and acidic residues" evidence="2">
    <location>
        <begin position="303"/>
        <end position="319"/>
    </location>
</feature>
<feature type="region of interest" description="Disordered" evidence="2">
    <location>
        <begin position="222"/>
        <end position="319"/>
    </location>
</feature>
<dbReference type="PANTHER" id="PTHR22426">
    <property type="entry name" value="ARGININE_SERINE-RICH COILED-COIL PROTEIN 2"/>
    <property type="match status" value="1"/>
</dbReference>
<protein>
    <submittedName>
        <fullName evidence="3">Uncharacterized protein</fullName>
    </submittedName>
</protein>
<name>A0A427A3R4_ENSVE</name>
<feature type="compositionally biased region" description="Basic and acidic residues" evidence="2">
    <location>
        <begin position="331"/>
        <end position="355"/>
    </location>
</feature>
<gene>
    <name evidence="3" type="ORF">B296_00008863</name>
</gene>
<reference evidence="3 4" key="1">
    <citation type="journal article" date="2014" name="Agronomy (Basel)">
        <title>A Draft Genome Sequence for Ensete ventricosum, the Drought-Tolerant Tree Against Hunger.</title>
        <authorList>
            <person name="Harrison J."/>
            <person name="Moore K.A."/>
            <person name="Paszkiewicz K."/>
            <person name="Jones T."/>
            <person name="Grant M."/>
            <person name="Ambacheew D."/>
            <person name="Muzemil S."/>
            <person name="Studholme D.J."/>
        </authorList>
    </citation>
    <scope>NUCLEOTIDE SEQUENCE [LARGE SCALE GENOMIC DNA]</scope>
</reference>
<proteinExistence type="predicted"/>
<accession>A0A427A3R4</accession>
<feature type="compositionally biased region" description="Basic and acidic residues" evidence="2">
    <location>
        <begin position="228"/>
        <end position="296"/>
    </location>
</feature>
<dbReference type="PANTHER" id="PTHR22426:SF2">
    <property type="entry name" value="ARGININE_SERINE-RICH COILED-COIL PROTEIN 2"/>
    <property type="match status" value="1"/>
</dbReference>